<reference evidence="5 6" key="1">
    <citation type="submission" date="2013-11" db="EMBL/GenBank/DDBJ databases">
        <title>Genome sequencing of Stegodyphus mimosarum.</title>
        <authorList>
            <person name="Bechsgaard J."/>
        </authorList>
    </citation>
    <scope>NUCLEOTIDE SEQUENCE [LARGE SCALE GENOMIC DNA]</scope>
</reference>
<dbReference type="Gene3D" id="2.30.280.10">
    <property type="entry name" value="SRA-YDG"/>
    <property type="match status" value="1"/>
</dbReference>
<keyword evidence="6" id="KW-1185">Reference proteome</keyword>
<dbReference type="GO" id="GO:0005634">
    <property type="term" value="C:nucleus"/>
    <property type="evidence" value="ECO:0007669"/>
    <property type="project" value="UniProtKB-SubCell"/>
</dbReference>
<dbReference type="GO" id="GO:0016567">
    <property type="term" value="P:protein ubiquitination"/>
    <property type="evidence" value="ECO:0007669"/>
    <property type="project" value="TreeGrafter"/>
</dbReference>
<proteinExistence type="predicted"/>
<dbReference type="Pfam" id="PF02182">
    <property type="entry name" value="SAD_SRA"/>
    <property type="match status" value="1"/>
</dbReference>
<dbReference type="GO" id="GO:0044027">
    <property type="term" value="P:negative regulation of gene expression via chromosomal CpG island methylation"/>
    <property type="evidence" value="ECO:0007669"/>
    <property type="project" value="TreeGrafter"/>
</dbReference>
<keyword evidence="1 2" id="KW-0539">Nucleus</keyword>
<evidence type="ECO:0000313" key="6">
    <source>
        <dbReference type="Proteomes" id="UP000054359"/>
    </source>
</evidence>
<evidence type="ECO:0000256" key="1">
    <source>
        <dbReference type="ARBA" id="ARBA00023242"/>
    </source>
</evidence>
<dbReference type="InterPro" id="IPR036987">
    <property type="entry name" value="SRA-YDG_sf"/>
</dbReference>
<gene>
    <name evidence="5" type="ORF">X975_27232</name>
</gene>
<dbReference type="InterPro" id="IPR003105">
    <property type="entry name" value="SRA_YDG"/>
</dbReference>
<dbReference type="SMART" id="SM00466">
    <property type="entry name" value="SRA"/>
    <property type="match status" value="1"/>
</dbReference>
<accession>A0A087ULS9</accession>
<sequence length="227" mass="25354">MEESYEEQVKKRRAENRELLKSLGILNVRENSQFQNSESSDTSKHKTPKKPRNKSLIPSSETLRRSNRLLEKVPPPVEELPEEETPYSIKTSTYAVQKPKRENVFGAVPDVPVGTIFSTRLEASHAGVHRPTVAGIHGNPSLGCYSLALSGGYEDDKDLGESFIYTGEGGRDLKGTKANPKNLRTAPQSKDQVLERGNLALVRNIEKKLPVRVLRGYKLKSEFAPEE</sequence>
<dbReference type="GO" id="GO:0061630">
    <property type="term" value="F:ubiquitin protein ligase activity"/>
    <property type="evidence" value="ECO:0007669"/>
    <property type="project" value="TreeGrafter"/>
</dbReference>
<dbReference type="PROSITE" id="PS51015">
    <property type="entry name" value="YDG"/>
    <property type="match status" value="1"/>
</dbReference>
<dbReference type="SUPFAM" id="SSF88697">
    <property type="entry name" value="PUA domain-like"/>
    <property type="match status" value="1"/>
</dbReference>
<dbReference type="STRING" id="407821.A0A087ULS9"/>
<dbReference type="InterPro" id="IPR015947">
    <property type="entry name" value="PUA-like_sf"/>
</dbReference>
<dbReference type="PANTHER" id="PTHR14140">
    <property type="entry name" value="E3 UBIQUITIN-PROTEIN LIGASE UHRF-RELATED"/>
    <property type="match status" value="1"/>
</dbReference>
<dbReference type="InterPro" id="IPR045134">
    <property type="entry name" value="UHRF1/2-like"/>
</dbReference>
<dbReference type="PANTHER" id="PTHR14140:SF27">
    <property type="entry name" value="OS04G0289800 PROTEIN"/>
    <property type="match status" value="1"/>
</dbReference>
<evidence type="ECO:0000256" key="2">
    <source>
        <dbReference type="PROSITE-ProRule" id="PRU00358"/>
    </source>
</evidence>
<dbReference type="AlphaFoldDB" id="A0A087ULS9"/>
<feature type="domain" description="YDG" evidence="4">
    <location>
        <begin position="106"/>
        <end position="227"/>
    </location>
</feature>
<feature type="compositionally biased region" description="Polar residues" evidence="3">
    <location>
        <begin position="29"/>
        <end position="40"/>
    </location>
</feature>
<evidence type="ECO:0000313" key="5">
    <source>
        <dbReference type="EMBL" id="KFM78318.1"/>
    </source>
</evidence>
<comment type="subcellular location">
    <subcellularLocation>
        <location evidence="2">Nucleus</location>
    </subcellularLocation>
</comment>
<protein>
    <submittedName>
        <fullName evidence="5">E3 ubiquitin-protein ligase UHRF1</fullName>
    </submittedName>
</protein>
<evidence type="ECO:0000256" key="3">
    <source>
        <dbReference type="SAM" id="MobiDB-lite"/>
    </source>
</evidence>
<dbReference type="Proteomes" id="UP000054359">
    <property type="component" value="Unassembled WGS sequence"/>
</dbReference>
<evidence type="ECO:0000259" key="4">
    <source>
        <dbReference type="PROSITE" id="PS51015"/>
    </source>
</evidence>
<name>A0A087ULS9_STEMI</name>
<dbReference type="EMBL" id="KK120447">
    <property type="protein sequence ID" value="KFM78318.1"/>
    <property type="molecule type" value="Genomic_DNA"/>
</dbReference>
<feature type="region of interest" description="Disordered" evidence="3">
    <location>
        <begin position="28"/>
        <end position="64"/>
    </location>
</feature>
<organism evidence="5 6">
    <name type="scientific">Stegodyphus mimosarum</name>
    <name type="common">African social velvet spider</name>
    <dbReference type="NCBI Taxonomy" id="407821"/>
    <lineage>
        <taxon>Eukaryota</taxon>
        <taxon>Metazoa</taxon>
        <taxon>Ecdysozoa</taxon>
        <taxon>Arthropoda</taxon>
        <taxon>Chelicerata</taxon>
        <taxon>Arachnida</taxon>
        <taxon>Araneae</taxon>
        <taxon>Araneomorphae</taxon>
        <taxon>Entelegynae</taxon>
        <taxon>Eresoidea</taxon>
        <taxon>Eresidae</taxon>
        <taxon>Stegodyphus</taxon>
    </lineage>
</organism>
<feature type="non-terminal residue" evidence="5">
    <location>
        <position position="227"/>
    </location>
</feature>
<dbReference type="OrthoDB" id="2270193at2759"/>